<sequence>MDNISRCLLGLIGLGIPGSENHIATPVSRFLALLSVMRLPTRTAEGITALVRLLAPQTQATVIPHDPQQIVLPEPAGLSKRSRICLKTRALLGNTGTDVNSQLLMKLYTEDDGEARGWLPGGQLHTDLLVLLRVYLGWRYQARLQLTLPVSLLPPAQLGNQRVQVSRTGVLRASFAAPVAGTVTVSLGRYQGLMPTSSTRDRESVTHVSYTL</sequence>
<evidence type="ECO:0000313" key="1">
    <source>
        <dbReference type="EMBL" id="STT06140.1"/>
    </source>
</evidence>
<accession>A0A377VAR3</accession>
<dbReference type="InterPro" id="IPR010732">
    <property type="entry name" value="T6SS_TssG-like"/>
</dbReference>
<name>A0A377VAR3_KLEPN</name>
<dbReference type="AlphaFoldDB" id="A0A377VAR3"/>
<evidence type="ECO:0000313" key="2">
    <source>
        <dbReference type="Proteomes" id="UP000255518"/>
    </source>
</evidence>
<organism evidence="1 2">
    <name type="scientific">Klebsiella pneumoniae</name>
    <dbReference type="NCBI Taxonomy" id="573"/>
    <lineage>
        <taxon>Bacteria</taxon>
        <taxon>Pseudomonadati</taxon>
        <taxon>Pseudomonadota</taxon>
        <taxon>Gammaproteobacteria</taxon>
        <taxon>Enterobacterales</taxon>
        <taxon>Enterobacteriaceae</taxon>
        <taxon>Klebsiella/Raoultella group</taxon>
        <taxon>Klebsiella</taxon>
        <taxon>Klebsiella pneumoniae complex</taxon>
    </lineage>
</organism>
<dbReference type="Proteomes" id="UP000255518">
    <property type="component" value="Unassembled WGS sequence"/>
</dbReference>
<dbReference type="PANTHER" id="PTHR35564">
    <property type="match status" value="1"/>
</dbReference>
<reference evidence="1 2" key="1">
    <citation type="submission" date="2018-06" db="EMBL/GenBank/DDBJ databases">
        <authorList>
            <consortium name="Pathogen Informatics"/>
            <person name="Doyle S."/>
        </authorList>
    </citation>
    <scope>NUCLEOTIDE SEQUENCE [LARGE SCALE GENOMIC DNA]</scope>
    <source>
        <strain evidence="1 2">NCTC13443</strain>
    </source>
</reference>
<dbReference type="EMBL" id="UGKT01000001">
    <property type="protein sequence ID" value="STT06140.1"/>
    <property type="molecule type" value="Genomic_DNA"/>
</dbReference>
<proteinExistence type="predicted"/>
<gene>
    <name evidence="1" type="ORF">NCTC13443_06088</name>
</gene>
<dbReference type="PANTHER" id="PTHR35564:SF3">
    <property type="entry name" value="TYPE VI SECRETION SYSTEM BASEPLATE SUBUNIT TSSG"/>
    <property type="match status" value="1"/>
</dbReference>
<protein>
    <submittedName>
        <fullName evidence="1">Type VI secretion protein</fullName>
    </submittedName>
</protein>
<dbReference type="Pfam" id="PF06996">
    <property type="entry name" value="T6SS_TssG"/>
    <property type="match status" value="1"/>
</dbReference>